<dbReference type="Proteomes" id="UP001165124">
    <property type="component" value="Unassembled WGS sequence"/>
</dbReference>
<protein>
    <submittedName>
        <fullName evidence="1">Uncharacterized protein</fullName>
    </submittedName>
</protein>
<sequence>MTTAQVRKALPDGRRTSYAPWYGRASPWRDVMSPDSESLACQVWANDSRVVSDSRPRAAVSLG</sequence>
<gene>
    <name evidence="1" type="ORF">Arub01_14250</name>
</gene>
<organism evidence="1 2">
    <name type="scientific">Actinomadura rubrobrunea</name>
    <dbReference type="NCBI Taxonomy" id="115335"/>
    <lineage>
        <taxon>Bacteria</taxon>
        <taxon>Bacillati</taxon>
        <taxon>Actinomycetota</taxon>
        <taxon>Actinomycetes</taxon>
        <taxon>Streptosporangiales</taxon>
        <taxon>Thermomonosporaceae</taxon>
        <taxon>Actinomadura</taxon>
    </lineage>
</organism>
<evidence type="ECO:0000313" key="2">
    <source>
        <dbReference type="Proteomes" id="UP001165124"/>
    </source>
</evidence>
<evidence type="ECO:0000313" key="1">
    <source>
        <dbReference type="EMBL" id="GLW63181.1"/>
    </source>
</evidence>
<name>A0A9W6UT16_9ACTN</name>
<dbReference type="EMBL" id="BSRZ01000002">
    <property type="protein sequence ID" value="GLW63181.1"/>
    <property type="molecule type" value="Genomic_DNA"/>
</dbReference>
<comment type="caution">
    <text evidence="1">The sequence shown here is derived from an EMBL/GenBank/DDBJ whole genome shotgun (WGS) entry which is preliminary data.</text>
</comment>
<keyword evidence="2" id="KW-1185">Reference proteome</keyword>
<accession>A0A9W6UT16</accession>
<reference evidence="1" key="1">
    <citation type="submission" date="2023-02" db="EMBL/GenBank/DDBJ databases">
        <title>Actinomadura rubrobrunea NBRC 14622.</title>
        <authorList>
            <person name="Ichikawa N."/>
            <person name="Sato H."/>
            <person name="Tonouchi N."/>
        </authorList>
    </citation>
    <scope>NUCLEOTIDE SEQUENCE</scope>
    <source>
        <strain evidence="1">NBRC 14622</strain>
    </source>
</reference>
<dbReference type="AlphaFoldDB" id="A0A9W6UT16"/>
<proteinExistence type="predicted"/>